<proteinExistence type="inferred from homology"/>
<dbReference type="InterPro" id="IPR000620">
    <property type="entry name" value="EamA_dom"/>
</dbReference>
<reference evidence="11" key="1">
    <citation type="journal article" date="2019" name="Int. J. Syst. Evol. Microbiol.">
        <title>The Global Catalogue of Microorganisms (GCM) 10K type strain sequencing project: providing services to taxonomists for standard genome sequencing and annotation.</title>
        <authorList>
            <consortium name="The Broad Institute Genomics Platform"/>
            <consortium name="The Broad Institute Genome Sequencing Center for Infectious Disease"/>
            <person name="Wu L."/>
            <person name="Ma J."/>
        </authorList>
    </citation>
    <scope>NUCLEOTIDE SEQUENCE [LARGE SCALE GENOMIC DNA]</scope>
    <source>
        <strain evidence="11">KCTC 12907</strain>
    </source>
</reference>
<feature type="transmembrane region" description="Helical" evidence="8">
    <location>
        <begin position="123"/>
        <end position="140"/>
    </location>
</feature>
<comment type="subcellular location">
    <subcellularLocation>
        <location evidence="1">Cell membrane</location>
        <topology evidence="1">Multi-pass membrane protein</topology>
    </subcellularLocation>
</comment>
<dbReference type="PANTHER" id="PTHR22911">
    <property type="entry name" value="ACYL-MALONYL CONDENSING ENZYME-RELATED"/>
    <property type="match status" value="1"/>
</dbReference>
<keyword evidence="11" id="KW-1185">Reference proteome</keyword>
<feature type="transmembrane region" description="Helical" evidence="8">
    <location>
        <begin position="67"/>
        <end position="87"/>
    </location>
</feature>
<evidence type="ECO:0000256" key="7">
    <source>
        <dbReference type="ARBA" id="ARBA00023136"/>
    </source>
</evidence>
<keyword evidence="3" id="KW-0813">Transport</keyword>
<evidence type="ECO:0000256" key="1">
    <source>
        <dbReference type="ARBA" id="ARBA00004651"/>
    </source>
</evidence>
<evidence type="ECO:0000256" key="5">
    <source>
        <dbReference type="ARBA" id="ARBA00022692"/>
    </source>
</evidence>
<dbReference type="SUPFAM" id="SSF103481">
    <property type="entry name" value="Multidrug resistance efflux transporter EmrE"/>
    <property type="match status" value="2"/>
</dbReference>
<evidence type="ECO:0000256" key="8">
    <source>
        <dbReference type="SAM" id="Phobius"/>
    </source>
</evidence>
<feature type="transmembrane region" description="Helical" evidence="8">
    <location>
        <begin position="34"/>
        <end position="55"/>
    </location>
</feature>
<dbReference type="InterPro" id="IPR037185">
    <property type="entry name" value="EmrE-like"/>
</dbReference>
<feature type="transmembrane region" description="Helical" evidence="8">
    <location>
        <begin position="99"/>
        <end position="116"/>
    </location>
</feature>
<feature type="transmembrane region" description="Helical" evidence="8">
    <location>
        <begin position="198"/>
        <end position="225"/>
    </location>
</feature>
<keyword evidence="6 8" id="KW-1133">Transmembrane helix</keyword>
<evidence type="ECO:0000313" key="11">
    <source>
        <dbReference type="Proteomes" id="UP001596378"/>
    </source>
</evidence>
<protein>
    <submittedName>
        <fullName evidence="10">EamA family transporter RarD</fullName>
    </submittedName>
</protein>
<comment type="similarity">
    <text evidence="2">Belongs to the EamA transporter family.</text>
</comment>
<accession>A0ABW2FBZ3</accession>
<dbReference type="NCBIfam" id="TIGR00688">
    <property type="entry name" value="rarD"/>
    <property type="match status" value="1"/>
</dbReference>
<evidence type="ECO:0000256" key="6">
    <source>
        <dbReference type="ARBA" id="ARBA00022989"/>
    </source>
</evidence>
<dbReference type="RefSeq" id="WP_378051549.1">
    <property type="nucleotide sequence ID" value="NZ_JBHMDN010000034.1"/>
</dbReference>
<dbReference type="EMBL" id="JBHTAI010000007">
    <property type="protein sequence ID" value="MFC7149419.1"/>
    <property type="molecule type" value="Genomic_DNA"/>
</dbReference>
<dbReference type="Pfam" id="PF00892">
    <property type="entry name" value="EamA"/>
    <property type="match status" value="1"/>
</dbReference>
<dbReference type="Proteomes" id="UP001596378">
    <property type="component" value="Unassembled WGS sequence"/>
</dbReference>
<evidence type="ECO:0000313" key="10">
    <source>
        <dbReference type="EMBL" id="MFC7149419.1"/>
    </source>
</evidence>
<keyword evidence="7 8" id="KW-0472">Membrane</keyword>
<feature type="transmembrane region" description="Helical" evidence="8">
    <location>
        <begin position="237"/>
        <end position="256"/>
    </location>
</feature>
<sequence length="303" mass="32821">MRSGLFNAIFAYIIWGLLPLYWKEFETMPAGEILSHRIIWSFAFVAGLISLQRRWRELAGLLKNRATLLPLVASSVLITINWLIFIWAVNNGHVIETSLGYYLTPLINVALAIGFLREKPTGGQWLAIALAGAGVVLVTIDYGSVPWVSLTLALSFGLYGLVKKRVAVDSSLGLMTETAVVVPAALIYWSYLGASHSAIAWTLPASSLVLLLFAGAATALPLLLFARAAKQLPLSMLGFIQYIGPTLTLILSVTVFEETVSHVTLISFILIWAALIVYAAASIRDARTHSHSAPLEARGGTST</sequence>
<gene>
    <name evidence="10" type="primary">rarD</name>
    <name evidence="10" type="ORF">ACFQMJ_12850</name>
</gene>
<evidence type="ECO:0000256" key="2">
    <source>
        <dbReference type="ARBA" id="ARBA00007362"/>
    </source>
</evidence>
<keyword evidence="4" id="KW-1003">Cell membrane</keyword>
<feature type="transmembrane region" description="Helical" evidence="8">
    <location>
        <begin position="5"/>
        <end position="22"/>
    </location>
</feature>
<name>A0ABW2FBZ3_9BACL</name>
<evidence type="ECO:0000259" key="9">
    <source>
        <dbReference type="Pfam" id="PF00892"/>
    </source>
</evidence>
<evidence type="ECO:0000256" key="3">
    <source>
        <dbReference type="ARBA" id="ARBA00022448"/>
    </source>
</evidence>
<dbReference type="InterPro" id="IPR004626">
    <property type="entry name" value="RarD"/>
</dbReference>
<feature type="transmembrane region" description="Helical" evidence="8">
    <location>
        <begin position="174"/>
        <end position="192"/>
    </location>
</feature>
<feature type="transmembrane region" description="Helical" evidence="8">
    <location>
        <begin position="146"/>
        <end position="162"/>
    </location>
</feature>
<feature type="transmembrane region" description="Helical" evidence="8">
    <location>
        <begin position="262"/>
        <end position="281"/>
    </location>
</feature>
<feature type="domain" description="EamA" evidence="9">
    <location>
        <begin position="3"/>
        <end position="139"/>
    </location>
</feature>
<dbReference type="PANTHER" id="PTHR22911:SF137">
    <property type="entry name" value="SOLUTE CARRIER FAMILY 35 MEMBER G2-RELATED"/>
    <property type="match status" value="1"/>
</dbReference>
<keyword evidence="5 8" id="KW-0812">Transmembrane</keyword>
<evidence type="ECO:0000256" key="4">
    <source>
        <dbReference type="ARBA" id="ARBA00022475"/>
    </source>
</evidence>
<organism evidence="10 11">
    <name type="scientific">Cohnella cellulosilytica</name>
    <dbReference type="NCBI Taxonomy" id="986710"/>
    <lineage>
        <taxon>Bacteria</taxon>
        <taxon>Bacillati</taxon>
        <taxon>Bacillota</taxon>
        <taxon>Bacilli</taxon>
        <taxon>Bacillales</taxon>
        <taxon>Paenibacillaceae</taxon>
        <taxon>Cohnella</taxon>
    </lineage>
</organism>
<comment type="caution">
    <text evidence="10">The sequence shown here is derived from an EMBL/GenBank/DDBJ whole genome shotgun (WGS) entry which is preliminary data.</text>
</comment>